<name>A0A0G1KUZ8_9BACT</name>
<protein>
    <submittedName>
        <fullName evidence="1">Uncharacterized protein</fullName>
    </submittedName>
</protein>
<reference evidence="1 2" key="1">
    <citation type="journal article" date="2015" name="Nature">
        <title>rRNA introns, odd ribosomes, and small enigmatic genomes across a large radiation of phyla.</title>
        <authorList>
            <person name="Brown C.T."/>
            <person name="Hug L.A."/>
            <person name="Thomas B.C."/>
            <person name="Sharon I."/>
            <person name="Castelle C.J."/>
            <person name="Singh A."/>
            <person name="Wilkins M.J."/>
            <person name="Williams K.H."/>
            <person name="Banfield J.F."/>
        </authorList>
    </citation>
    <scope>NUCLEOTIDE SEQUENCE [LARGE SCALE GENOMIC DNA]</scope>
</reference>
<comment type="caution">
    <text evidence="1">The sequence shown here is derived from an EMBL/GenBank/DDBJ whole genome shotgun (WGS) entry which is preliminary data.</text>
</comment>
<evidence type="ECO:0000313" key="2">
    <source>
        <dbReference type="Proteomes" id="UP000034006"/>
    </source>
</evidence>
<dbReference type="EMBL" id="LCIH01000008">
    <property type="protein sequence ID" value="KKT51719.1"/>
    <property type="molecule type" value="Genomic_DNA"/>
</dbReference>
<evidence type="ECO:0000313" key="1">
    <source>
        <dbReference type="EMBL" id="KKT51719.1"/>
    </source>
</evidence>
<sequence length="165" mass="19185">MKIFARGFSEKLNILATAHRPHVTILSFAQIEILCNLAGYRISKLNEQMFTIFHADGKHGLDNGFYVIWHVLPDYQGLVYYPTLQSYYARGRNQQILDEMLKHLASFLPNIGFSLETIFPIQEEIVTLPEELKGNSGIEVMLLSEFQKKFRPLYRFMQEKMVAPR</sequence>
<gene>
    <name evidence="1" type="ORF">UW44_C0008G0041</name>
</gene>
<dbReference type="AlphaFoldDB" id="A0A0G1KUZ8"/>
<accession>A0A0G1KUZ8</accession>
<proteinExistence type="predicted"/>
<organism evidence="1 2">
    <name type="scientific">Candidatus Collierbacteria bacterium GW2011_GWB2_44_22</name>
    <dbReference type="NCBI Taxonomy" id="1618387"/>
    <lineage>
        <taxon>Bacteria</taxon>
        <taxon>Candidatus Collieribacteriota</taxon>
    </lineage>
</organism>
<dbReference type="Proteomes" id="UP000034006">
    <property type="component" value="Unassembled WGS sequence"/>
</dbReference>